<dbReference type="InterPro" id="IPR016040">
    <property type="entry name" value="NAD(P)-bd_dom"/>
</dbReference>
<sequence length="271" mass="29289">MQTLQLQLDESQAAFRTQMPATPKLYIVFGATGNTGKRVVPLLLAAGHSVRAFVRSPGKLQISHERLQIVQGDVGDAEAVRAAIKGVQAVISLVGGPLGDKSFHGGVLPPFIKAVHAGMREHGVKRLLVQAGAASVVRGEKFNFLKHVLVRQIDGRTRGDHGCHIDNDEAISYLETSARDIEWMVTRPPLIVAKPSEGKRVVALDIMPWPPVVTFEDMAAYTVSLIDDDKAVKTSKYCGYALTSAIHPPSFAGYVASTVAIGLAYLIYRLI</sequence>
<evidence type="ECO:0000313" key="3">
    <source>
        <dbReference type="EMBL" id="AGI73784.1"/>
    </source>
</evidence>
<dbReference type="STRING" id="391616.OA238_c38380"/>
<dbReference type="OrthoDB" id="7419852at2"/>
<reference evidence="3 4" key="1">
    <citation type="journal article" date="2013" name="PLoS ONE">
        <title>Poles Apart: Arctic and Antarctic Octadecabacter strains Share High Genome Plasticity and a New Type of Xanthorhodopsin.</title>
        <authorList>
            <person name="Vollmers J."/>
            <person name="Voget S."/>
            <person name="Dietrich S."/>
            <person name="Gollnow K."/>
            <person name="Smits M."/>
            <person name="Meyer K."/>
            <person name="Brinkhoff T."/>
            <person name="Simon M."/>
            <person name="Daniel R."/>
        </authorList>
    </citation>
    <scope>NUCLEOTIDE SEQUENCE [LARGE SCALE GENOMIC DNA]</scope>
    <source>
        <strain evidence="3 4">238</strain>
    </source>
</reference>
<dbReference type="PANTHER" id="PTHR43355:SF2">
    <property type="entry name" value="FLAVIN REDUCTASE (NADPH)"/>
    <property type="match status" value="1"/>
</dbReference>
<evidence type="ECO:0000259" key="2">
    <source>
        <dbReference type="Pfam" id="PF13460"/>
    </source>
</evidence>
<dbReference type="InterPro" id="IPR036291">
    <property type="entry name" value="NAD(P)-bd_dom_sf"/>
</dbReference>
<dbReference type="eggNOG" id="COG0702">
    <property type="taxonomic scope" value="Bacteria"/>
</dbReference>
<name>M9RMD5_9RHOB</name>
<evidence type="ECO:0000313" key="4">
    <source>
        <dbReference type="Proteomes" id="UP000004688"/>
    </source>
</evidence>
<dbReference type="SUPFAM" id="SSF51735">
    <property type="entry name" value="NAD(P)-binding Rossmann-fold domains"/>
    <property type="match status" value="1"/>
</dbReference>
<keyword evidence="1" id="KW-0812">Transmembrane</keyword>
<keyword evidence="1" id="KW-1133">Transmembrane helix</keyword>
<gene>
    <name evidence="3" type="ORF">OA238_c38380</name>
</gene>
<dbReference type="Pfam" id="PF13460">
    <property type="entry name" value="NAD_binding_10"/>
    <property type="match status" value="1"/>
</dbReference>
<evidence type="ECO:0000256" key="1">
    <source>
        <dbReference type="SAM" id="Phobius"/>
    </source>
</evidence>
<keyword evidence="1" id="KW-0472">Membrane</keyword>
<dbReference type="RefSeq" id="WP_015496771.1">
    <property type="nucleotide sequence ID" value="NC_020908.1"/>
</dbReference>
<protein>
    <submittedName>
        <fullName evidence="3">Putative NAD[P]-binding protein</fullName>
    </submittedName>
</protein>
<feature type="transmembrane region" description="Helical" evidence="1">
    <location>
        <begin position="251"/>
        <end position="268"/>
    </location>
</feature>
<dbReference type="InterPro" id="IPR051606">
    <property type="entry name" value="Polyketide_Oxido-like"/>
</dbReference>
<dbReference type="HOGENOM" id="CLU_025711_4_5_5"/>
<accession>M9RMD5</accession>
<dbReference type="EMBL" id="CP003742">
    <property type="protein sequence ID" value="AGI73784.1"/>
    <property type="molecule type" value="Genomic_DNA"/>
</dbReference>
<organism evidence="3 4">
    <name type="scientific">Octadecabacter arcticus 238</name>
    <dbReference type="NCBI Taxonomy" id="391616"/>
    <lineage>
        <taxon>Bacteria</taxon>
        <taxon>Pseudomonadati</taxon>
        <taxon>Pseudomonadota</taxon>
        <taxon>Alphaproteobacteria</taxon>
        <taxon>Rhodobacterales</taxon>
        <taxon>Roseobacteraceae</taxon>
        <taxon>Octadecabacter</taxon>
    </lineage>
</organism>
<dbReference type="PANTHER" id="PTHR43355">
    <property type="entry name" value="FLAVIN REDUCTASE (NADPH)"/>
    <property type="match status" value="1"/>
</dbReference>
<dbReference type="GO" id="GO:0016646">
    <property type="term" value="F:oxidoreductase activity, acting on the CH-NH group of donors, NAD or NADP as acceptor"/>
    <property type="evidence" value="ECO:0007669"/>
    <property type="project" value="TreeGrafter"/>
</dbReference>
<dbReference type="Proteomes" id="UP000004688">
    <property type="component" value="Chromosome"/>
</dbReference>
<keyword evidence="4" id="KW-1185">Reference proteome</keyword>
<dbReference type="AlphaFoldDB" id="M9RMD5"/>
<feature type="domain" description="NAD(P)-binding" evidence="2">
    <location>
        <begin position="30"/>
        <end position="228"/>
    </location>
</feature>
<dbReference type="Gene3D" id="3.40.50.720">
    <property type="entry name" value="NAD(P)-binding Rossmann-like Domain"/>
    <property type="match status" value="1"/>
</dbReference>
<dbReference type="KEGG" id="oar:OA238_c38380"/>
<proteinExistence type="predicted"/>